<dbReference type="Proteomes" id="UP000246278">
    <property type="component" value="Unassembled WGS sequence"/>
</dbReference>
<comment type="caution">
    <text evidence="2">The sequence shown here is derived from an EMBL/GenBank/DDBJ whole genome shotgun (WGS) entry which is preliminary data.</text>
</comment>
<reference evidence="3" key="1">
    <citation type="submission" date="2017-10" db="EMBL/GenBank/DDBJ databases">
        <authorList>
            <person name="Gaisin V.A."/>
            <person name="Rysina M.S."/>
            <person name="Grouzdev D.S."/>
        </authorList>
    </citation>
    <scope>NUCLEOTIDE SEQUENCE [LARGE SCALE GENOMIC DNA]</scope>
    <source>
        <strain evidence="3">V1</strain>
    </source>
</reference>
<dbReference type="AlphaFoldDB" id="A0A317T6E1"/>
<sequence length="93" mass="11295">MRVEYHPAIEIELREIVKYYNACSKELGSAFLDEFEKQVLRIAAMPTRWMIVEGDIRRSLMRRFPYIIYFRVLESDTIRVTVIKHQRRRPEYG</sequence>
<dbReference type="RefSeq" id="WP_110022706.1">
    <property type="nucleotide sequence ID" value="NZ_PDNZ01000003.1"/>
</dbReference>
<keyword evidence="3" id="KW-1185">Reference proteome</keyword>
<accession>A0A317T6E1</accession>
<dbReference type="Gene3D" id="3.30.2310.20">
    <property type="entry name" value="RelE-like"/>
    <property type="match status" value="1"/>
</dbReference>
<evidence type="ECO:0000313" key="2">
    <source>
        <dbReference type="EMBL" id="PWW82233.1"/>
    </source>
</evidence>
<proteinExistence type="predicted"/>
<evidence type="ECO:0000256" key="1">
    <source>
        <dbReference type="ARBA" id="ARBA00022649"/>
    </source>
</evidence>
<name>A0A317T6E1_9CHLB</name>
<dbReference type="OrthoDB" id="595476at2"/>
<evidence type="ECO:0000313" key="3">
    <source>
        <dbReference type="Proteomes" id="UP000246278"/>
    </source>
</evidence>
<keyword evidence="1" id="KW-1277">Toxin-antitoxin system</keyword>
<gene>
    <name evidence="2" type="ORF">CR164_04255</name>
</gene>
<dbReference type="EMBL" id="PDNZ01000003">
    <property type="protein sequence ID" value="PWW82233.1"/>
    <property type="molecule type" value="Genomic_DNA"/>
</dbReference>
<dbReference type="Pfam" id="PF05016">
    <property type="entry name" value="ParE_toxin"/>
    <property type="match status" value="1"/>
</dbReference>
<organism evidence="2 3">
    <name type="scientific">Prosthecochloris marina</name>
    <dbReference type="NCBI Taxonomy" id="2017681"/>
    <lineage>
        <taxon>Bacteria</taxon>
        <taxon>Pseudomonadati</taxon>
        <taxon>Chlorobiota</taxon>
        <taxon>Chlorobiia</taxon>
        <taxon>Chlorobiales</taxon>
        <taxon>Chlorobiaceae</taxon>
        <taxon>Prosthecochloris</taxon>
    </lineage>
</organism>
<dbReference type="InterPro" id="IPR007712">
    <property type="entry name" value="RelE/ParE_toxin"/>
</dbReference>
<protein>
    <submittedName>
        <fullName evidence="2">Plasmid stabilization protein</fullName>
    </submittedName>
</protein>
<dbReference type="InterPro" id="IPR035093">
    <property type="entry name" value="RelE/ParE_toxin_dom_sf"/>
</dbReference>